<name>A0A382JZZ2_9ZZZZ</name>
<feature type="domain" description="Phosphatidic acid phosphatase type 2/haloperoxidase" evidence="1">
    <location>
        <begin position="104"/>
        <end position="202"/>
    </location>
</feature>
<dbReference type="EMBL" id="UINC01077217">
    <property type="protein sequence ID" value="SVC17145.1"/>
    <property type="molecule type" value="Genomic_DNA"/>
</dbReference>
<accession>A0A382JZZ2</accession>
<dbReference type="AlphaFoldDB" id="A0A382JZZ2"/>
<protein>
    <recommendedName>
        <fullName evidence="1">Phosphatidic acid phosphatase type 2/haloperoxidase domain-containing protein</fullName>
    </recommendedName>
</protein>
<dbReference type="Pfam" id="PF01569">
    <property type="entry name" value="PAP2"/>
    <property type="match status" value="1"/>
</dbReference>
<dbReference type="CDD" id="cd03394">
    <property type="entry name" value="PAP2_like_5"/>
    <property type="match status" value="1"/>
</dbReference>
<dbReference type="SMART" id="SM00014">
    <property type="entry name" value="acidPPc"/>
    <property type="match status" value="1"/>
</dbReference>
<gene>
    <name evidence="2" type="ORF">METZ01_LOCUS269999</name>
</gene>
<evidence type="ECO:0000313" key="2">
    <source>
        <dbReference type="EMBL" id="SVC17145.1"/>
    </source>
</evidence>
<proteinExistence type="predicted"/>
<evidence type="ECO:0000259" key="1">
    <source>
        <dbReference type="SMART" id="SM00014"/>
    </source>
</evidence>
<dbReference type="InterPro" id="IPR036938">
    <property type="entry name" value="PAP2/HPO_sf"/>
</dbReference>
<dbReference type="Gene3D" id="1.20.144.10">
    <property type="entry name" value="Phosphatidic acid phosphatase type 2/haloperoxidase"/>
    <property type="match status" value="1"/>
</dbReference>
<dbReference type="SUPFAM" id="SSF48317">
    <property type="entry name" value="Acid phosphatase/Vanadium-dependent haloperoxidase"/>
    <property type="match status" value="1"/>
</dbReference>
<organism evidence="2">
    <name type="scientific">marine metagenome</name>
    <dbReference type="NCBI Taxonomy" id="408172"/>
    <lineage>
        <taxon>unclassified sequences</taxon>
        <taxon>metagenomes</taxon>
        <taxon>ecological metagenomes</taxon>
    </lineage>
</organism>
<feature type="non-terminal residue" evidence="2">
    <location>
        <position position="1"/>
    </location>
</feature>
<reference evidence="2" key="1">
    <citation type="submission" date="2018-05" db="EMBL/GenBank/DDBJ databases">
        <authorList>
            <person name="Lanie J.A."/>
            <person name="Ng W.-L."/>
            <person name="Kazmierczak K.M."/>
            <person name="Andrzejewski T.M."/>
            <person name="Davidsen T.M."/>
            <person name="Wayne K.J."/>
            <person name="Tettelin H."/>
            <person name="Glass J.I."/>
            <person name="Rusch D."/>
            <person name="Podicherti R."/>
            <person name="Tsui H.-C.T."/>
            <person name="Winkler M.E."/>
        </authorList>
    </citation>
    <scope>NUCLEOTIDE SEQUENCE</scope>
</reference>
<dbReference type="InterPro" id="IPR000326">
    <property type="entry name" value="PAP2/HPO"/>
</dbReference>
<sequence length="237" mass="25719">VKNSLFIYLLLLFELIASSDLYGQAISINQIKSGISYTINNNPSNLILIGGLLGSGISTKYDDKIQEVYQGKILGKSAAKLGDYWGIAGQFIILSRLKLGSDEFNYATSAIIANGLCTYGIKFITGRIRPDGANRRSFPSGHTSSSFLAATIADDLYGSKIGVPAYLLAGLTGLSRIHDNKHYLSDVIFGASLGIALGKGFGNDAQKKTLQKIDDGGIKIRINNLKENPRIHFYWSF</sequence>